<reference evidence="1" key="2">
    <citation type="submission" date="2021-08" db="EMBL/GenBank/DDBJ databases">
        <authorList>
            <person name="Tani A."/>
            <person name="Ola A."/>
            <person name="Ogura Y."/>
            <person name="Katsura K."/>
            <person name="Hayashi T."/>
        </authorList>
    </citation>
    <scope>NUCLEOTIDE SEQUENCE</scope>
    <source>
        <strain evidence="1">NBRC 15686</strain>
    </source>
</reference>
<comment type="caution">
    <text evidence="1">The sequence shown here is derived from an EMBL/GenBank/DDBJ whole genome shotgun (WGS) entry which is preliminary data.</text>
</comment>
<dbReference type="EMBL" id="BPRC01000068">
    <property type="protein sequence ID" value="GJE68426.1"/>
    <property type="molecule type" value="Genomic_DNA"/>
</dbReference>
<proteinExistence type="predicted"/>
<evidence type="ECO:0000313" key="2">
    <source>
        <dbReference type="Proteomes" id="UP001055039"/>
    </source>
</evidence>
<keyword evidence="2" id="KW-1185">Reference proteome</keyword>
<reference evidence="1" key="1">
    <citation type="journal article" date="2021" name="Front. Microbiol.">
        <title>Comprehensive Comparative Genomics and Phenotyping of Methylobacterium Species.</title>
        <authorList>
            <person name="Alessa O."/>
            <person name="Ogura Y."/>
            <person name="Fujitani Y."/>
            <person name="Takami H."/>
            <person name="Hayashi T."/>
            <person name="Sahin N."/>
            <person name="Tani A."/>
        </authorList>
    </citation>
    <scope>NUCLEOTIDE SEQUENCE</scope>
    <source>
        <strain evidence="1">NBRC 15686</strain>
    </source>
</reference>
<sequence length="44" mass="5249">MLPYGTCKWYNSRAGCFAYFYPRAQFQPRCVTIQLTKNDLKLRV</sequence>
<evidence type="ECO:0000313" key="1">
    <source>
        <dbReference type="EMBL" id="GJE68426.1"/>
    </source>
</evidence>
<dbReference type="Proteomes" id="UP001055039">
    <property type="component" value="Unassembled WGS sequence"/>
</dbReference>
<accession>A0ABQ4UMD5</accession>
<gene>
    <name evidence="1" type="ORF">LNAOJCKE_5669</name>
</gene>
<protein>
    <submittedName>
        <fullName evidence="1">Uncharacterized protein</fullName>
    </submittedName>
</protein>
<organism evidence="1 2">
    <name type="scientific">Methylorubrum aminovorans</name>
    <dbReference type="NCBI Taxonomy" id="269069"/>
    <lineage>
        <taxon>Bacteria</taxon>
        <taxon>Pseudomonadati</taxon>
        <taxon>Pseudomonadota</taxon>
        <taxon>Alphaproteobacteria</taxon>
        <taxon>Hyphomicrobiales</taxon>
        <taxon>Methylobacteriaceae</taxon>
        <taxon>Methylorubrum</taxon>
    </lineage>
</organism>
<name>A0ABQ4UMD5_9HYPH</name>